<name>A0A127FBP5_STEDE</name>
<dbReference type="PANTHER" id="PTHR44051:SF8">
    <property type="entry name" value="GLUTATHIONE S-TRANSFERASE GSTA"/>
    <property type="match status" value="1"/>
</dbReference>
<dbReference type="InterPro" id="IPR004046">
    <property type="entry name" value="GST_C"/>
</dbReference>
<protein>
    <submittedName>
        <fullName evidence="3">Glutathione S-transferase</fullName>
    </submittedName>
</protein>
<dbReference type="SUPFAM" id="SSF52833">
    <property type="entry name" value="Thioredoxin-like"/>
    <property type="match status" value="1"/>
</dbReference>
<dbReference type="PANTHER" id="PTHR44051">
    <property type="entry name" value="GLUTATHIONE S-TRANSFERASE-RELATED"/>
    <property type="match status" value="1"/>
</dbReference>
<proteinExistence type="predicted"/>
<dbReference type="InterPro" id="IPR040079">
    <property type="entry name" value="Glutathione_S-Trfase"/>
</dbReference>
<dbReference type="AlphaFoldDB" id="A0A127FBP5"/>
<dbReference type="SFLD" id="SFLDG00358">
    <property type="entry name" value="Main_(cytGST)"/>
    <property type="match status" value="1"/>
</dbReference>
<evidence type="ECO:0000259" key="2">
    <source>
        <dbReference type="PROSITE" id="PS50405"/>
    </source>
</evidence>
<dbReference type="Gene3D" id="1.20.1050.10">
    <property type="match status" value="1"/>
</dbReference>
<organism evidence="3 4">
    <name type="scientific">Steroidobacter denitrificans</name>
    <dbReference type="NCBI Taxonomy" id="465721"/>
    <lineage>
        <taxon>Bacteria</taxon>
        <taxon>Pseudomonadati</taxon>
        <taxon>Pseudomonadota</taxon>
        <taxon>Gammaproteobacteria</taxon>
        <taxon>Steroidobacterales</taxon>
        <taxon>Steroidobacteraceae</taxon>
        <taxon>Steroidobacter</taxon>
    </lineage>
</organism>
<dbReference type="PROSITE" id="PS50404">
    <property type="entry name" value="GST_NTER"/>
    <property type="match status" value="1"/>
</dbReference>
<dbReference type="Pfam" id="PF00043">
    <property type="entry name" value="GST_C"/>
    <property type="match status" value="1"/>
</dbReference>
<dbReference type="InterPro" id="IPR036249">
    <property type="entry name" value="Thioredoxin-like_sf"/>
</dbReference>
<dbReference type="STRING" id="465721.ACG33_12150"/>
<keyword evidence="3" id="KW-0808">Transferase</keyword>
<gene>
    <name evidence="3" type="ORF">ACG33_12150</name>
</gene>
<dbReference type="SFLD" id="SFLDS00019">
    <property type="entry name" value="Glutathione_Transferase_(cytos"/>
    <property type="match status" value="1"/>
</dbReference>
<dbReference type="InterPro" id="IPR010987">
    <property type="entry name" value="Glutathione-S-Trfase_C-like"/>
</dbReference>
<sequence>MKLYYSRGACSLAAHIALYEAGLAFRAEPVDLKAKTLAGGADFRQVNPLGYVPVLELDGGERLTEVGVVLQYIADQKPETSLAPPAGTMPRYRLMQWLAFISSELHKTFSPLFAPHTPEDYKPVIRERLAQRLAYMNQQLAASSFLMGEQFTVADAYLFVVLNWAGVMNLDLTPYAHLQSFQKRVGARPGVQRALQAEGLLGS</sequence>
<evidence type="ECO:0000313" key="3">
    <source>
        <dbReference type="EMBL" id="AMN47836.1"/>
    </source>
</evidence>
<keyword evidence="4" id="KW-1185">Reference proteome</keyword>
<dbReference type="PROSITE" id="PS50405">
    <property type="entry name" value="GST_CTER"/>
    <property type="match status" value="1"/>
</dbReference>
<dbReference type="EMBL" id="CP011971">
    <property type="protein sequence ID" value="AMN47836.1"/>
    <property type="molecule type" value="Genomic_DNA"/>
</dbReference>
<reference evidence="3 4" key="1">
    <citation type="submission" date="2015-06" db="EMBL/GenBank/DDBJ databases">
        <title>A Comprehensive Approach to Explore the Metabolic and Phylogenetic Diversity of Bacterial Steroid Degradation in the Environment: Testosterone as an Example.</title>
        <authorList>
            <person name="Yang F.-C."/>
            <person name="Chen Y.-L."/>
            <person name="Yu C.-P."/>
            <person name="Tang S.-L."/>
            <person name="Wang P.-H."/>
            <person name="Ismail W."/>
            <person name="Wang C.-H."/>
            <person name="Yang C.-Y."/>
            <person name="Chiang Y.-R."/>
        </authorList>
    </citation>
    <scope>NUCLEOTIDE SEQUENCE [LARGE SCALE GENOMIC DNA]</scope>
    <source>
        <strain evidence="3 4">DSM 18526</strain>
    </source>
</reference>
<dbReference type="NCBIfam" id="NF007831">
    <property type="entry name" value="PRK10542.1"/>
    <property type="match status" value="1"/>
</dbReference>
<feature type="domain" description="GST N-terminal" evidence="1">
    <location>
        <begin position="1"/>
        <end position="81"/>
    </location>
</feature>
<dbReference type="Gene3D" id="3.40.30.10">
    <property type="entry name" value="Glutaredoxin"/>
    <property type="match status" value="1"/>
</dbReference>
<dbReference type="InterPro" id="IPR004045">
    <property type="entry name" value="Glutathione_S-Trfase_N"/>
</dbReference>
<evidence type="ECO:0000259" key="1">
    <source>
        <dbReference type="PROSITE" id="PS50404"/>
    </source>
</evidence>
<dbReference type="RefSeq" id="WP_066921537.1">
    <property type="nucleotide sequence ID" value="NZ_CP011971.1"/>
</dbReference>
<dbReference type="Proteomes" id="UP000070250">
    <property type="component" value="Chromosome"/>
</dbReference>
<dbReference type="KEGG" id="sdf:ACG33_12150"/>
<dbReference type="GO" id="GO:0016740">
    <property type="term" value="F:transferase activity"/>
    <property type="evidence" value="ECO:0007669"/>
    <property type="project" value="UniProtKB-KW"/>
</dbReference>
<dbReference type="CDD" id="cd03057">
    <property type="entry name" value="GST_N_Beta"/>
    <property type="match status" value="1"/>
</dbReference>
<dbReference type="SFLD" id="SFLDG01150">
    <property type="entry name" value="Main.1:_Beta-like"/>
    <property type="match status" value="1"/>
</dbReference>
<dbReference type="OrthoDB" id="5740960at2"/>
<dbReference type="SUPFAM" id="SSF47616">
    <property type="entry name" value="GST C-terminal domain-like"/>
    <property type="match status" value="1"/>
</dbReference>
<dbReference type="Pfam" id="PF13409">
    <property type="entry name" value="GST_N_2"/>
    <property type="match status" value="1"/>
</dbReference>
<feature type="domain" description="GST C-terminal" evidence="2">
    <location>
        <begin position="87"/>
        <end position="203"/>
    </location>
</feature>
<evidence type="ECO:0000313" key="4">
    <source>
        <dbReference type="Proteomes" id="UP000070250"/>
    </source>
</evidence>
<dbReference type="PATRIC" id="fig|465721.4.peg.2595"/>
<dbReference type="InterPro" id="IPR036282">
    <property type="entry name" value="Glutathione-S-Trfase_C_sf"/>
</dbReference>
<accession>A0A127FBP5</accession>
<dbReference type="CDD" id="cd03188">
    <property type="entry name" value="GST_C_Beta"/>
    <property type="match status" value="1"/>
</dbReference>